<comment type="similarity">
    <text evidence="5">Belongs to the ATG27 family.</text>
</comment>
<keyword evidence="22" id="KW-1185">Reference proteome</keyword>
<dbReference type="InterPro" id="IPR044865">
    <property type="entry name" value="MRH_dom"/>
</dbReference>
<comment type="subcellular location">
    <subcellularLocation>
        <location evidence="2">Cytoplasmic vesicle membrane</location>
        <topology evidence="2">Single-pass type I membrane protein</topology>
    </subcellularLocation>
    <subcellularLocation>
        <location evidence="4">Golgi apparatus membrane</location>
        <topology evidence="4">Single-pass type I membrane protein</topology>
    </subcellularLocation>
    <subcellularLocation>
        <location evidence="1">Mitochondrion membrane</location>
        <topology evidence="1">Single-pass membrane protein</topology>
    </subcellularLocation>
    <subcellularLocation>
        <location evidence="3">Preautophagosomal structure membrane</location>
        <topology evidence="3">Single-pass type I membrane protein</topology>
    </subcellularLocation>
</comment>
<keyword evidence="8 18" id="KW-0812">Transmembrane</keyword>
<dbReference type="GO" id="GO:0030659">
    <property type="term" value="C:cytoplasmic vesicle membrane"/>
    <property type="evidence" value="ECO:0007669"/>
    <property type="project" value="UniProtKB-SubCell"/>
</dbReference>
<evidence type="ECO:0000256" key="18">
    <source>
        <dbReference type="SAM" id="Phobius"/>
    </source>
</evidence>
<dbReference type="GO" id="GO:0034045">
    <property type="term" value="C:phagophore assembly site membrane"/>
    <property type="evidence" value="ECO:0007669"/>
    <property type="project" value="UniProtKB-SubCell"/>
</dbReference>
<keyword evidence="9 19" id="KW-0732">Signal</keyword>
<evidence type="ECO:0000256" key="13">
    <source>
        <dbReference type="ARBA" id="ARBA00023034"/>
    </source>
</evidence>
<dbReference type="GO" id="GO:0015031">
    <property type="term" value="P:protein transport"/>
    <property type="evidence" value="ECO:0007669"/>
    <property type="project" value="UniProtKB-KW"/>
</dbReference>
<dbReference type="InterPro" id="IPR018939">
    <property type="entry name" value="Autophagy-rel_prot_27"/>
</dbReference>
<dbReference type="OrthoDB" id="29460at2759"/>
<evidence type="ECO:0000256" key="3">
    <source>
        <dbReference type="ARBA" id="ARBA00004472"/>
    </source>
</evidence>
<evidence type="ECO:0000256" key="14">
    <source>
        <dbReference type="ARBA" id="ARBA00023128"/>
    </source>
</evidence>
<feature type="transmembrane region" description="Helical" evidence="18">
    <location>
        <begin position="212"/>
        <end position="233"/>
    </location>
</feature>
<evidence type="ECO:0000256" key="11">
    <source>
        <dbReference type="ARBA" id="ARBA00022989"/>
    </source>
</evidence>
<sequence length="282" mass="30721">MLRPSALLATTLLLLSSIAHAQADDYKCSDIKIGNNHYDISALDKTFSIKGTPYSERPSSLRDDYLLNPCKAIAVEDDKKGENCEPGTWVCQSVKLLDGDSEKILYLRPLAGEAPASGDTPARTVSPTAALAAKPENAKEDPWTLTLKGGLASNKTQSTVIKFVCSDKTEDTLKFESFTEGDAGVTSFTWESSHACAKQQVPNPPTEGMSGFGVFFTILFVFGAIYLVVGAVYNHQVYGAKGLDLLPNLEFWRDFPGLVKDVFFHVWDSVTGRSSNRGYMSV</sequence>
<evidence type="ECO:0000256" key="2">
    <source>
        <dbReference type="ARBA" id="ARBA00004358"/>
    </source>
</evidence>
<evidence type="ECO:0000256" key="12">
    <source>
        <dbReference type="ARBA" id="ARBA00023006"/>
    </source>
</evidence>
<name>A0A9P6TWJ8_9FUNG</name>
<keyword evidence="10" id="KW-0653">Protein transport</keyword>
<evidence type="ECO:0000256" key="15">
    <source>
        <dbReference type="ARBA" id="ARBA00023136"/>
    </source>
</evidence>
<gene>
    <name evidence="21" type="ORF">DFQ27_009813</name>
</gene>
<protein>
    <recommendedName>
        <fullName evidence="6">Autophagy-related protein 27</fullName>
    </recommendedName>
</protein>
<keyword evidence="14" id="KW-0496">Mitochondrion</keyword>
<dbReference type="SUPFAM" id="SSF50911">
    <property type="entry name" value="Mannose 6-phosphate receptor domain"/>
    <property type="match status" value="1"/>
</dbReference>
<evidence type="ECO:0000313" key="21">
    <source>
        <dbReference type="EMBL" id="KAG0249745.1"/>
    </source>
</evidence>
<feature type="chain" id="PRO_5040234376" description="Autophagy-related protein 27" evidence="19">
    <location>
        <begin position="24"/>
        <end position="282"/>
    </location>
</feature>
<dbReference type="GO" id="GO:0000139">
    <property type="term" value="C:Golgi membrane"/>
    <property type="evidence" value="ECO:0007669"/>
    <property type="project" value="UniProtKB-SubCell"/>
</dbReference>
<organism evidence="21 22">
    <name type="scientific">Actinomortierella ambigua</name>
    <dbReference type="NCBI Taxonomy" id="1343610"/>
    <lineage>
        <taxon>Eukaryota</taxon>
        <taxon>Fungi</taxon>
        <taxon>Fungi incertae sedis</taxon>
        <taxon>Mucoromycota</taxon>
        <taxon>Mortierellomycotina</taxon>
        <taxon>Mortierellomycetes</taxon>
        <taxon>Mortierellales</taxon>
        <taxon>Mortierellaceae</taxon>
        <taxon>Actinomortierella</taxon>
    </lineage>
</organism>
<evidence type="ECO:0000256" key="5">
    <source>
        <dbReference type="ARBA" id="ARBA00005363"/>
    </source>
</evidence>
<evidence type="ECO:0000256" key="6">
    <source>
        <dbReference type="ARBA" id="ARBA00013776"/>
    </source>
</evidence>
<evidence type="ECO:0000256" key="9">
    <source>
        <dbReference type="ARBA" id="ARBA00022729"/>
    </source>
</evidence>
<keyword evidence="12" id="KW-0072">Autophagy</keyword>
<dbReference type="GO" id="GO:0031966">
    <property type="term" value="C:mitochondrial membrane"/>
    <property type="evidence" value="ECO:0007669"/>
    <property type="project" value="UniProtKB-SubCell"/>
</dbReference>
<evidence type="ECO:0000256" key="7">
    <source>
        <dbReference type="ARBA" id="ARBA00022448"/>
    </source>
</evidence>
<keyword evidence="16" id="KW-1015">Disulfide bond</keyword>
<keyword evidence="11 18" id="KW-1133">Transmembrane helix</keyword>
<evidence type="ECO:0000256" key="4">
    <source>
        <dbReference type="ARBA" id="ARBA00004614"/>
    </source>
</evidence>
<reference evidence="21" key="1">
    <citation type="journal article" date="2020" name="Fungal Divers.">
        <title>Resolving the Mortierellaceae phylogeny through synthesis of multi-gene phylogenetics and phylogenomics.</title>
        <authorList>
            <person name="Vandepol N."/>
            <person name="Liber J."/>
            <person name="Desiro A."/>
            <person name="Na H."/>
            <person name="Kennedy M."/>
            <person name="Barry K."/>
            <person name="Grigoriev I.V."/>
            <person name="Miller A.N."/>
            <person name="O'Donnell K."/>
            <person name="Stajich J.E."/>
            <person name="Bonito G."/>
        </authorList>
    </citation>
    <scope>NUCLEOTIDE SEQUENCE</scope>
    <source>
        <strain evidence="21">BC1065</strain>
    </source>
</reference>
<dbReference type="PROSITE" id="PS51914">
    <property type="entry name" value="MRH"/>
    <property type="match status" value="1"/>
</dbReference>
<evidence type="ECO:0000259" key="20">
    <source>
        <dbReference type="PROSITE" id="PS51914"/>
    </source>
</evidence>
<feature type="signal peptide" evidence="19">
    <location>
        <begin position="1"/>
        <end position="23"/>
    </location>
</feature>
<keyword evidence="13" id="KW-0333">Golgi apparatus</keyword>
<evidence type="ECO:0000256" key="16">
    <source>
        <dbReference type="ARBA" id="ARBA00023157"/>
    </source>
</evidence>
<dbReference type="GO" id="GO:0006914">
    <property type="term" value="P:autophagy"/>
    <property type="evidence" value="ECO:0007669"/>
    <property type="project" value="UniProtKB-KW"/>
</dbReference>
<dbReference type="PANTHER" id="PTHR15071">
    <property type="entry name" value="MANNOSE-6-PHOSPHATE RECEPTOR FAMILY MEMBER"/>
    <property type="match status" value="1"/>
</dbReference>
<dbReference type="InterPro" id="IPR009011">
    <property type="entry name" value="Man6P_isomerase_rcpt-bd_dom_sf"/>
</dbReference>
<comment type="caution">
    <text evidence="21">The sequence shown here is derived from an EMBL/GenBank/DDBJ whole genome shotgun (WGS) entry which is preliminary data.</text>
</comment>
<proteinExistence type="inferred from homology"/>
<dbReference type="AlphaFoldDB" id="A0A9P6TWJ8"/>
<evidence type="ECO:0000313" key="22">
    <source>
        <dbReference type="Proteomes" id="UP000807716"/>
    </source>
</evidence>
<dbReference type="Proteomes" id="UP000807716">
    <property type="component" value="Unassembled WGS sequence"/>
</dbReference>
<dbReference type="EMBL" id="JAAAJB010000948">
    <property type="protein sequence ID" value="KAG0249745.1"/>
    <property type="molecule type" value="Genomic_DNA"/>
</dbReference>
<keyword evidence="15 18" id="KW-0472">Membrane</keyword>
<dbReference type="Gene3D" id="2.70.130.10">
    <property type="entry name" value="Mannose-6-phosphate receptor binding domain"/>
    <property type="match status" value="1"/>
</dbReference>
<evidence type="ECO:0000256" key="10">
    <source>
        <dbReference type="ARBA" id="ARBA00022927"/>
    </source>
</evidence>
<feature type="domain" description="MRH" evidence="20">
    <location>
        <begin position="26"/>
        <end position="198"/>
    </location>
</feature>
<accession>A0A9P6TWJ8</accession>
<evidence type="ECO:0000256" key="8">
    <source>
        <dbReference type="ARBA" id="ARBA00022692"/>
    </source>
</evidence>
<keyword evidence="7" id="KW-0813">Transport</keyword>
<dbReference type="Pfam" id="PF09451">
    <property type="entry name" value="ATG27"/>
    <property type="match status" value="1"/>
</dbReference>
<evidence type="ECO:0000256" key="19">
    <source>
        <dbReference type="SAM" id="SignalP"/>
    </source>
</evidence>
<keyword evidence="17" id="KW-0968">Cytoplasmic vesicle</keyword>
<evidence type="ECO:0000256" key="17">
    <source>
        <dbReference type="ARBA" id="ARBA00023329"/>
    </source>
</evidence>
<evidence type="ECO:0000256" key="1">
    <source>
        <dbReference type="ARBA" id="ARBA00004304"/>
    </source>
</evidence>